<evidence type="ECO:0000256" key="3">
    <source>
        <dbReference type="ARBA" id="ARBA00023163"/>
    </source>
</evidence>
<gene>
    <name evidence="5" type="ORF">AKG95_03740</name>
</gene>
<dbReference type="EMBL" id="LFKP01000003">
    <property type="protein sequence ID" value="OHV98362.1"/>
    <property type="molecule type" value="Genomic_DNA"/>
</dbReference>
<dbReference type="InterPro" id="IPR018060">
    <property type="entry name" value="HTH_AraC"/>
</dbReference>
<keyword evidence="2" id="KW-0238">DNA-binding</keyword>
<dbReference type="PANTHER" id="PTHR11019">
    <property type="entry name" value="HTH-TYPE TRANSCRIPTIONAL REGULATOR NIMR"/>
    <property type="match status" value="1"/>
</dbReference>
<accession>A0A1S1UD48</accession>
<evidence type="ECO:0000259" key="4">
    <source>
        <dbReference type="PROSITE" id="PS01124"/>
    </source>
</evidence>
<dbReference type="Gene3D" id="1.10.10.60">
    <property type="entry name" value="Homeodomain-like"/>
    <property type="match status" value="2"/>
</dbReference>
<dbReference type="GO" id="GO:0003700">
    <property type="term" value="F:DNA-binding transcription factor activity"/>
    <property type="evidence" value="ECO:0007669"/>
    <property type="project" value="InterPro"/>
</dbReference>
<feature type="domain" description="HTH araC/xylS-type" evidence="4">
    <location>
        <begin position="198"/>
        <end position="298"/>
    </location>
</feature>
<comment type="caution">
    <text evidence="5">The sequence shown here is derived from an EMBL/GenBank/DDBJ whole genome shotgun (WGS) entry which is preliminary data.</text>
</comment>
<dbReference type="InterPro" id="IPR032783">
    <property type="entry name" value="AraC_lig"/>
</dbReference>
<dbReference type="PROSITE" id="PS01124">
    <property type="entry name" value="HTH_ARAC_FAMILY_2"/>
    <property type="match status" value="1"/>
</dbReference>
<dbReference type="InterPro" id="IPR009057">
    <property type="entry name" value="Homeodomain-like_sf"/>
</dbReference>
<dbReference type="PANTHER" id="PTHR11019:SF159">
    <property type="entry name" value="TRANSCRIPTIONAL REGULATOR-RELATED"/>
    <property type="match status" value="1"/>
</dbReference>
<evidence type="ECO:0000313" key="6">
    <source>
        <dbReference type="Proteomes" id="UP000179840"/>
    </source>
</evidence>
<protein>
    <submittedName>
        <fullName evidence="5">Cupin</fullName>
    </submittedName>
</protein>
<evidence type="ECO:0000256" key="2">
    <source>
        <dbReference type="ARBA" id="ARBA00023125"/>
    </source>
</evidence>
<dbReference type="Pfam" id="PF12833">
    <property type="entry name" value="HTH_18"/>
    <property type="match status" value="1"/>
</dbReference>
<proteinExistence type="predicted"/>
<dbReference type="Proteomes" id="UP000179840">
    <property type="component" value="Unassembled WGS sequence"/>
</dbReference>
<evidence type="ECO:0000256" key="1">
    <source>
        <dbReference type="ARBA" id="ARBA00023015"/>
    </source>
</evidence>
<organism evidence="5 6">
    <name type="scientific">Janthinobacterium lividum</name>
    <dbReference type="NCBI Taxonomy" id="29581"/>
    <lineage>
        <taxon>Bacteria</taxon>
        <taxon>Pseudomonadati</taxon>
        <taxon>Pseudomonadota</taxon>
        <taxon>Betaproteobacteria</taxon>
        <taxon>Burkholderiales</taxon>
        <taxon>Oxalobacteraceae</taxon>
        <taxon>Janthinobacterium</taxon>
    </lineage>
</organism>
<keyword evidence="3" id="KW-0804">Transcription</keyword>
<dbReference type="SMART" id="SM00342">
    <property type="entry name" value="HTH_ARAC"/>
    <property type="match status" value="1"/>
</dbReference>
<reference evidence="5 6" key="1">
    <citation type="submission" date="2015-06" db="EMBL/GenBank/DDBJ databases">
        <title>Draft genome sequencing of a biphenyl-degrading bacterium, Janthinobacterium lividum MEG1.</title>
        <authorList>
            <person name="Shimodaira J."/>
            <person name="Hatta T."/>
        </authorList>
    </citation>
    <scope>NUCLEOTIDE SEQUENCE [LARGE SCALE GENOMIC DNA]</scope>
    <source>
        <strain evidence="5 6">MEG1</strain>
    </source>
</reference>
<evidence type="ECO:0000313" key="5">
    <source>
        <dbReference type="EMBL" id="OHV98362.1"/>
    </source>
</evidence>
<name>A0A1S1UD48_9BURK</name>
<keyword evidence="1" id="KW-0805">Transcription regulation</keyword>
<dbReference type="Pfam" id="PF12852">
    <property type="entry name" value="Cupin_6"/>
    <property type="match status" value="1"/>
</dbReference>
<sequence>MHPDTDRLARWLLGSLELDTAVLHVGQYCGRWRASTAGRELGSFHLVLDGHCYLHLDGAAPIALGPRDGVFLLRDLPHFLSPHSDPLQAVSAQAMLPLQTPTQQPATALACGFFQFRGALSALIVDSFPPYLLIRGDAPAFSAAAALFDLILLEAGGDPEQPSPLIARLVELLFFYLIRHVAQGEQVAAGLLSLLHQPAFSPLLERMLNAPAADWSIENMAKAACMSRASFCKHFASASGHSPAQFLLLLRMKIAARRLHDGVSVERAAELVGYRSHAAFTRAFKRVTGEQPGAYRRDQRLRQLAS</sequence>
<dbReference type="RefSeq" id="WP_071075546.1">
    <property type="nucleotide sequence ID" value="NZ_LFKP01000003.1"/>
</dbReference>
<dbReference type="GO" id="GO:0043565">
    <property type="term" value="F:sequence-specific DNA binding"/>
    <property type="evidence" value="ECO:0007669"/>
    <property type="project" value="InterPro"/>
</dbReference>
<dbReference type="SUPFAM" id="SSF46689">
    <property type="entry name" value="Homeodomain-like"/>
    <property type="match status" value="2"/>
</dbReference>
<dbReference type="AlphaFoldDB" id="A0A1S1UD48"/>